<dbReference type="InterPro" id="IPR037066">
    <property type="entry name" value="Plug_dom_sf"/>
</dbReference>
<feature type="chain" id="PRO_5046055100" evidence="8">
    <location>
        <begin position="33"/>
        <end position="1212"/>
    </location>
</feature>
<dbReference type="Gene3D" id="2.170.130.10">
    <property type="entry name" value="TonB-dependent receptor, plug domain"/>
    <property type="match status" value="1"/>
</dbReference>
<dbReference type="SUPFAM" id="SSF56935">
    <property type="entry name" value="Porins"/>
    <property type="match status" value="1"/>
</dbReference>
<dbReference type="RefSeq" id="WP_274266054.1">
    <property type="nucleotide sequence ID" value="NZ_CP117880.1"/>
</dbReference>
<keyword evidence="11" id="KW-1185">Reference proteome</keyword>
<dbReference type="PROSITE" id="PS52016">
    <property type="entry name" value="TONB_DEPENDENT_REC_3"/>
    <property type="match status" value="1"/>
</dbReference>
<dbReference type="InterPro" id="IPR023996">
    <property type="entry name" value="TonB-dep_OMP_SusC/RagA"/>
</dbReference>
<keyword evidence="4 7" id="KW-0812">Transmembrane</keyword>
<dbReference type="InterPro" id="IPR008969">
    <property type="entry name" value="CarboxyPept-like_regulatory"/>
</dbReference>
<evidence type="ECO:0000256" key="3">
    <source>
        <dbReference type="ARBA" id="ARBA00022452"/>
    </source>
</evidence>
<evidence type="ECO:0000256" key="2">
    <source>
        <dbReference type="ARBA" id="ARBA00022448"/>
    </source>
</evidence>
<proteinExistence type="inferred from homology"/>
<evidence type="ECO:0000256" key="7">
    <source>
        <dbReference type="PROSITE-ProRule" id="PRU01360"/>
    </source>
</evidence>
<dbReference type="Proteomes" id="UP001221558">
    <property type="component" value="Chromosome"/>
</dbReference>
<dbReference type="InterPro" id="IPR023997">
    <property type="entry name" value="TonB-dep_OMP_SusC/RagA_CS"/>
</dbReference>
<dbReference type="InterPro" id="IPR012910">
    <property type="entry name" value="Plug_dom"/>
</dbReference>
<keyword evidence="8" id="KW-0732">Signal</keyword>
<dbReference type="SUPFAM" id="SSF49464">
    <property type="entry name" value="Carboxypeptidase regulatory domain-like"/>
    <property type="match status" value="1"/>
</dbReference>
<organism evidence="10 11">
    <name type="scientific">Sphingobacterium oryzagri</name>
    <dbReference type="NCBI Taxonomy" id="3025669"/>
    <lineage>
        <taxon>Bacteria</taxon>
        <taxon>Pseudomonadati</taxon>
        <taxon>Bacteroidota</taxon>
        <taxon>Sphingobacteriia</taxon>
        <taxon>Sphingobacteriales</taxon>
        <taxon>Sphingobacteriaceae</taxon>
        <taxon>Sphingobacterium</taxon>
    </lineage>
</organism>
<dbReference type="Gene3D" id="2.40.170.20">
    <property type="entry name" value="TonB-dependent receptor, beta-barrel domain"/>
    <property type="match status" value="1"/>
</dbReference>
<dbReference type="InterPro" id="IPR039426">
    <property type="entry name" value="TonB-dep_rcpt-like"/>
</dbReference>
<keyword evidence="2 7" id="KW-0813">Transport</keyword>
<dbReference type="Pfam" id="PF07715">
    <property type="entry name" value="Plug"/>
    <property type="match status" value="1"/>
</dbReference>
<sequence>MKKHKPEKLRLVRASRYKLLAVLLICCTLAMAHSQENNRISIQGRAISVTKALDQIKQQSKITVMYQDEIIDKQLTLDLSLKDVTLTDALSRICASAGLEYTLRDKYVLITKAKGTPRSTTTASPVAQQKSQIAQTRYARGRVVNDAGEPLPGASVVVEGADFSLSTDSRGSFTVPVPTDRNAVLIITFVGMAPKRVSVKPGATNEQLGDISLQLKQNEFEEIVITGYQQIKRRNLTASVSSVNMDDIQMPGVTDVNRMLEGRIPDMMVMNNSSEVNSTPRLRIRGTSTVIGSREPLWVVDGVIQTDPINISPEQLNDPDFVNRMGNAIAGVNPQDIQRLDVLKDAAATALYGARAANGVIVVTTKRGRVSKPVVTYNTQLTMRRRPRYADRRLNLMNSQERVQFSQLLVDKQFLYPLDMPLVGYEAALAELYAGRYTEAQFQEEVANLSTRNTDWFDILTHDSFSQDHAVNVSGGNKTTRYYVSAGYTDDNDVVKDVYNRRYTIASNFDISLSDKLEVQFNFRGNLNNRRFTQDDINPVNYAYNTSRLVPSFSADGSRSFYRRPVPALGYMPFNILHELDNSFQEVEGNGATMMANIKYQVNDWLNISALGSGGIMNALEAGYWGDQTFYAATIRRSEYGVAPPVGSLMPYGGEWTQTDSNTKNYTARLQANVDKTFGSRGQHNVNALLGTEANTSIFESYRDIQRGYYAERGRQFVSDIPSSFTQYANWVLSNRPTIVDRQRNLLSVYSTAAYGYANYFSVNFNARFDGSNQFGNRSNERLLPVWAISGLVNLKNIADPQNKISFLDDLSIRGSYGQQGNMQDNQSPVLTLRRGSYSAYYNEPVSTVGLFANPDLRWEKTHSSNAGLDAVFLKGRLTLSTEYYYKRTVDAFMNKPISDVNGFTSYVVNSGVITNRGFNVTLTTIPVRTEDFRWTFSALYSRVMNSMETAPGQSTYQLNNFLNGTAVVAGQPVETFYSYRFKGLSPIDGGPLFDDWEDRQSELVGLGQYDTYTRVLEPSGVRIPTTTGSINNTFSYKSLRLNVNLFYNLGAKTRLFRLLGDVQDGYSAGRNFNRDLLDAWQRPGDEQFTTIPALMSSSTAGHGYYVNHFSEGTTYGGVNFANNAWEMYDYSSARVVSANMLRINSVALTYEFPKELLAPYKLSRLAMTLGATNLYTWGDKRLRGQMPSQNGFSEVQLTDTPTFTFGLNVSL</sequence>
<keyword evidence="6 7" id="KW-0998">Cell outer membrane</keyword>
<evidence type="ECO:0000313" key="11">
    <source>
        <dbReference type="Proteomes" id="UP001221558"/>
    </source>
</evidence>
<dbReference type="Gene3D" id="2.60.40.1120">
    <property type="entry name" value="Carboxypeptidase-like, regulatory domain"/>
    <property type="match status" value="1"/>
</dbReference>
<reference evidence="10 11" key="1">
    <citation type="submission" date="2023-02" db="EMBL/GenBank/DDBJ databases">
        <title>Genome sequence of Sphingobacterium sp. KACC 22765.</title>
        <authorList>
            <person name="Kim S."/>
            <person name="Heo J."/>
            <person name="Kwon S.-W."/>
        </authorList>
    </citation>
    <scope>NUCLEOTIDE SEQUENCE [LARGE SCALE GENOMIC DNA]</scope>
    <source>
        <strain evidence="10 11">KACC 22765</strain>
    </source>
</reference>
<evidence type="ECO:0000256" key="6">
    <source>
        <dbReference type="ARBA" id="ARBA00023237"/>
    </source>
</evidence>
<evidence type="ECO:0000313" key="10">
    <source>
        <dbReference type="EMBL" id="WDF67324.1"/>
    </source>
</evidence>
<dbReference type="EMBL" id="CP117880">
    <property type="protein sequence ID" value="WDF67324.1"/>
    <property type="molecule type" value="Genomic_DNA"/>
</dbReference>
<dbReference type="NCBIfam" id="TIGR04056">
    <property type="entry name" value="OMP_RagA_SusC"/>
    <property type="match status" value="1"/>
</dbReference>
<name>A0ABY7WCE5_9SPHI</name>
<keyword evidence="5 7" id="KW-0472">Membrane</keyword>
<comment type="subcellular location">
    <subcellularLocation>
        <location evidence="1 7">Cell outer membrane</location>
        <topology evidence="1 7">Multi-pass membrane protein</topology>
    </subcellularLocation>
</comment>
<evidence type="ECO:0000256" key="8">
    <source>
        <dbReference type="SAM" id="SignalP"/>
    </source>
</evidence>
<feature type="signal peptide" evidence="8">
    <location>
        <begin position="1"/>
        <end position="32"/>
    </location>
</feature>
<feature type="domain" description="TonB-dependent receptor plug" evidence="9">
    <location>
        <begin position="233"/>
        <end position="360"/>
    </location>
</feature>
<protein>
    <submittedName>
        <fullName evidence="10">SusC/RagA family TonB-linked outer membrane protein</fullName>
    </submittedName>
</protein>
<accession>A0ABY7WCE5</accession>
<dbReference type="Pfam" id="PF13715">
    <property type="entry name" value="CarbopepD_reg_2"/>
    <property type="match status" value="1"/>
</dbReference>
<dbReference type="NCBIfam" id="TIGR04057">
    <property type="entry name" value="SusC_RagA_signa"/>
    <property type="match status" value="1"/>
</dbReference>
<keyword evidence="3 7" id="KW-1134">Transmembrane beta strand</keyword>
<evidence type="ECO:0000259" key="9">
    <source>
        <dbReference type="Pfam" id="PF07715"/>
    </source>
</evidence>
<evidence type="ECO:0000256" key="4">
    <source>
        <dbReference type="ARBA" id="ARBA00022692"/>
    </source>
</evidence>
<comment type="similarity">
    <text evidence="7">Belongs to the TonB-dependent receptor family.</text>
</comment>
<evidence type="ECO:0000256" key="5">
    <source>
        <dbReference type="ARBA" id="ARBA00023136"/>
    </source>
</evidence>
<dbReference type="InterPro" id="IPR036942">
    <property type="entry name" value="Beta-barrel_TonB_sf"/>
</dbReference>
<gene>
    <name evidence="10" type="ORF">PQ465_13520</name>
</gene>
<evidence type="ECO:0000256" key="1">
    <source>
        <dbReference type="ARBA" id="ARBA00004571"/>
    </source>
</evidence>